<dbReference type="InterPro" id="IPR028002">
    <property type="entry name" value="Myb_DNA-bind_5"/>
</dbReference>
<dbReference type="Pfam" id="PF13873">
    <property type="entry name" value="Myb_DNA-bind_5"/>
    <property type="match status" value="1"/>
</dbReference>
<evidence type="ECO:0000256" key="6">
    <source>
        <dbReference type="SAM" id="MobiDB-lite"/>
    </source>
</evidence>
<dbReference type="Proteomes" id="UP001153709">
    <property type="component" value="Chromosome 9"/>
</dbReference>
<keyword evidence="9" id="KW-1185">Reference proteome</keyword>
<evidence type="ECO:0000313" key="8">
    <source>
        <dbReference type="EMBL" id="CAG9840765.1"/>
    </source>
</evidence>
<evidence type="ECO:0000256" key="4">
    <source>
        <dbReference type="ARBA" id="ARBA00023163"/>
    </source>
</evidence>
<sequence>MCQTWLADDAPININKIQLVYQVTRHSFLPADRVFGIIEKAIRRKTTIIQPQEYFDIFSEYTTVIKYPEFKVMDWKTEKIEILKGLPSWHFQISKSSRITILREKSLRGHKILVQGEMFYKSYTGTALSVTKKENKKTNAVTNQEKLKNWEKVAGEFNSVSLANIQRPIEVLKRFYENQKQELRKRCANKKMHIKGTGGDPPLPEINNPTEDLLLSIVNEKTVSGINIPFGGDVNSESEDEDEDMELEFVDTPEIGNQGPCTSTELSQDNIQKNKTWASYTPSDLAKKMSSPLKQKIANVLLNSQDENIPGPSTINKETPTKSSRRRPAVVVKSLTSSDIAAKFNKLLDCRLEIVAYEKKELEQRLQHNSTKHEK</sequence>
<gene>
    <name evidence="8" type="ORF">DIABBA_LOCUS13389</name>
</gene>
<proteinExistence type="predicted"/>
<evidence type="ECO:0000259" key="7">
    <source>
        <dbReference type="Pfam" id="PF13873"/>
    </source>
</evidence>
<name>A0A9N9TFY9_DIABA</name>
<feature type="compositionally biased region" description="Polar residues" evidence="6">
    <location>
        <begin position="305"/>
        <end position="322"/>
    </location>
</feature>
<accession>A0A9N9TFY9</accession>
<feature type="domain" description="Myb/SANT-like DNA-binding" evidence="7">
    <location>
        <begin position="134"/>
        <end position="188"/>
    </location>
</feature>
<evidence type="ECO:0000256" key="5">
    <source>
        <dbReference type="ARBA" id="ARBA00025466"/>
    </source>
</evidence>
<organism evidence="8 9">
    <name type="scientific">Diabrotica balteata</name>
    <name type="common">Banded cucumber beetle</name>
    <dbReference type="NCBI Taxonomy" id="107213"/>
    <lineage>
        <taxon>Eukaryota</taxon>
        <taxon>Metazoa</taxon>
        <taxon>Ecdysozoa</taxon>
        <taxon>Arthropoda</taxon>
        <taxon>Hexapoda</taxon>
        <taxon>Insecta</taxon>
        <taxon>Pterygota</taxon>
        <taxon>Neoptera</taxon>
        <taxon>Endopterygota</taxon>
        <taxon>Coleoptera</taxon>
        <taxon>Polyphaga</taxon>
        <taxon>Cucujiformia</taxon>
        <taxon>Chrysomeloidea</taxon>
        <taxon>Chrysomelidae</taxon>
        <taxon>Galerucinae</taxon>
        <taxon>Diabroticina</taxon>
        <taxon>Diabroticites</taxon>
        <taxon>Diabrotica</taxon>
    </lineage>
</organism>
<comment type="subunit">
    <text evidence="1">Self-associates forming complexes of several hundred monomers.</text>
</comment>
<feature type="region of interest" description="Disordered" evidence="6">
    <location>
        <begin position="305"/>
        <end position="328"/>
    </location>
</feature>
<dbReference type="AlphaFoldDB" id="A0A9N9TFY9"/>
<reference evidence="8" key="1">
    <citation type="submission" date="2022-01" db="EMBL/GenBank/DDBJ databases">
        <authorList>
            <person name="King R."/>
        </authorList>
    </citation>
    <scope>NUCLEOTIDE SEQUENCE</scope>
</reference>
<evidence type="ECO:0000313" key="9">
    <source>
        <dbReference type="Proteomes" id="UP001153709"/>
    </source>
</evidence>
<keyword evidence="4" id="KW-0804">Transcription</keyword>
<dbReference type="OrthoDB" id="6783928at2759"/>
<evidence type="ECO:0000256" key="2">
    <source>
        <dbReference type="ARBA" id="ARBA00016807"/>
    </source>
</evidence>
<evidence type="ECO:0000256" key="1">
    <source>
        <dbReference type="ARBA" id="ARBA00011764"/>
    </source>
</evidence>
<keyword evidence="3" id="KW-0805">Transcription regulation</keyword>
<dbReference type="EMBL" id="OU898284">
    <property type="protein sequence ID" value="CAG9840765.1"/>
    <property type="molecule type" value="Genomic_DNA"/>
</dbReference>
<protein>
    <recommendedName>
        <fullName evidence="2">Regulatory protein zeste</fullName>
    </recommendedName>
</protein>
<evidence type="ECO:0000256" key="3">
    <source>
        <dbReference type="ARBA" id="ARBA00023015"/>
    </source>
</evidence>
<comment type="function">
    <text evidence="5">Involved in transvection phenomena (= synapsis-dependent gene expression), where the synaptic pairing of chromosomes carrying genes with which zeste interacts influences the expression of these genes. Zeste binds to DNA and stimulates transcription from a nearby promoter.</text>
</comment>